<dbReference type="PANTHER" id="PTHR21032">
    <property type="entry name" value="G PATCH DOMAIN-CONTAINING PROTEIN 11"/>
    <property type="match status" value="1"/>
</dbReference>
<organism evidence="3 4">
    <name type="scientific">Wickerhamomyces pijperi</name>
    <name type="common">Yeast</name>
    <name type="synonym">Pichia pijperi</name>
    <dbReference type="NCBI Taxonomy" id="599730"/>
    <lineage>
        <taxon>Eukaryota</taxon>
        <taxon>Fungi</taxon>
        <taxon>Dikarya</taxon>
        <taxon>Ascomycota</taxon>
        <taxon>Saccharomycotina</taxon>
        <taxon>Saccharomycetes</taxon>
        <taxon>Phaffomycetales</taxon>
        <taxon>Wickerhamomycetaceae</taxon>
        <taxon>Wickerhamomyces</taxon>
    </lineage>
</organism>
<dbReference type="InterPro" id="IPR025239">
    <property type="entry name" value="DUF4187"/>
</dbReference>
<comment type="caution">
    <text evidence="3">The sequence shown here is derived from an EMBL/GenBank/DDBJ whole genome shotgun (WGS) entry which is preliminary data.</text>
</comment>
<dbReference type="PROSITE" id="PS50174">
    <property type="entry name" value="G_PATCH"/>
    <property type="match status" value="1"/>
</dbReference>
<dbReference type="InterPro" id="IPR000467">
    <property type="entry name" value="G_patch_dom"/>
</dbReference>
<dbReference type="PANTHER" id="PTHR21032:SF0">
    <property type="entry name" value="G PATCH DOMAIN-CONTAINING PROTEIN 11"/>
    <property type="match status" value="1"/>
</dbReference>
<dbReference type="SMART" id="SM01173">
    <property type="entry name" value="DUF4187"/>
    <property type="match status" value="1"/>
</dbReference>
<dbReference type="Proteomes" id="UP000774326">
    <property type="component" value="Unassembled WGS sequence"/>
</dbReference>
<protein>
    <recommendedName>
        <fullName evidence="2">G-patch domain-containing protein</fullName>
    </recommendedName>
</protein>
<dbReference type="InterPro" id="IPR039249">
    <property type="entry name" value="GPATCH11"/>
</dbReference>
<evidence type="ECO:0000313" key="3">
    <source>
        <dbReference type="EMBL" id="KAH3681530.1"/>
    </source>
</evidence>
<sequence>MTGIKSDLRYLVIRILRSGRRLRITLNGKEPNKQMASLSVASSTPEASDHSEICLATTLVNIIIGQLMDRSIDTKYKDNQILSSFTIHNIHNIKPAAMPPKRPNLGFDSDSDSNETDQQPKILKPYKKPSKLPKLSFITKSIPSPVTEQVTISEDGDNEEEYLNMKFATDDADKSISTPEVTRTQESRTDKSRISLFGAVTDDSPLSGEPTGTASKSKGLSIMEKMGFKIGDTLGVDSKNEKALLVPINVTPLQKNSGIGNKSQTDTDESGLKIEENYINKGITKENEMEYRTRLNNDKKESKMLKTLHKMQKYCYDLTNDIEYPDGNPPDIRKINPLDMNILWRSYVIYIQSLLREREGISKGNEEDQNDEQDPNIQEGDDSDQEVDEELILFEDLDISERIERLHLHLRTTFDYCFYCGARYDNQQDLFENCPGVLEEDHE</sequence>
<dbReference type="EMBL" id="JAEUBG010004397">
    <property type="protein sequence ID" value="KAH3681530.1"/>
    <property type="molecule type" value="Genomic_DNA"/>
</dbReference>
<feature type="region of interest" description="Disordered" evidence="1">
    <location>
        <begin position="363"/>
        <end position="385"/>
    </location>
</feature>
<dbReference type="GO" id="GO:0003676">
    <property type="term" value="F:nucleic acid binding"/>
    <property type="evidence" value="ECO:0007669"/>
    <property type="project" value="InterPro"/>
</dbReference>
<feature type="domain" description="G-patch" evidence="2">
    <location>
        <begin position="215"/>
        <end position="264"/>
    </location>
</feature>
<evidence type="ECO:0000259" key="2">
    <source>
        <dbReference type="PROSITE" id="PS50174"/>
    </source>
</evidence>
<feature type="compositionally biased region" description="Basic and acidic residues" evidence="1">
    <location>
        <begin position="183"/>
        <end position="193"/>
    </location>
</feature>
<reference evidence="3" key="1">
    <citation type="journal article" date="2021" name="Open Biol.">
        <title>Shared evolutionary footprints suggest mitochondrial oxidative damage underlies multiple complex I losses in fungi.</title>
        <authorList>
            <person name="Schikora-Tamarit M.A."/>
            <person name="Marcet-Houben M."/>
            <person name="Nosek J."/>
            <person name="Gabaldon T."/>
        </authorList>
    </citation>
    <scope>NUCLEOTIDE SEQUENCE</scope>
    <source>
        <strain evidence="3">CBS2887</strain>
    </source>
</reference>
<feature type="compositionally biased region" description="Acidic residues" evidence="1">
    <location>
        <begin position="367"/>
        <end position="385"/>
    </location>
</feature>
<proteinExistence type="predicted"/>
<accession>A0A9P8TK07</accession>
<evidence type="ECO:0000313" key="4">
    <source>
        <dbReference type="Proteomes" id="UP000774326"/>
    </source>
</evidence>
<dbReference type="Pfam" id="PF01585">
    <property type="entry name" value="G-patch"/>
    <property type="match status" value="1"/>
</dbReference>
<feature type="region of interest" description="Disordered" evidence="1">
    <location>
        <begin position="93"/>
        <end position="126"/>
    </location>
</feature>
<keyword evidence="4" id="KW-1185">Reference proteome</keyword>
<dbReference type="Pfam" id="PF13821">
    <property type="entry name" value="DUF4187"/>
    <property type="match status" value="1"/>
</dbReference>
<name>A0A9P8TK07_WICPI</name>
<dbReference type="GO" id="GO:0000776">
    <property type="term" value="C:kinetochore"/>
    <property type="evidence" value="ECO:0007669"/>
    <property type="project" value="TreeGrafter"/>
</dbReference>
<dbReference type="AlphaFoldDB" id="A0A9P8TK07"/>
<dbReference type="SMART" id="SM00443">
    <property type="entry name" value="G_patch"/>
    <property type="match status" value="1"/>
</dbReference>
<evidence type="ECO:0000256" key="1">
    <source>
        <dbReference type="SAM" id="MobiDB-lite"/>
    </source>
</evidence>
<dbReference type="OrthoDB" id="786951at2759"/>
<gene>
    <name evidence="3" type="ORF">WICPIJ_007511</name>
</gene>
<reference evidence="3" key="2">
    <citation type="submission" date="2021-01" db="EMBL/GenBank/DDBJ databases">
        <authorList>
            <person name="Schikora-Tamarit M.A."/>
        </authorList>
    </citation>
    <scope>NUCLEOTIDE SEQUENCE</scope>
    <source>
        <strain evidence="3">CBS2887</strain>
    </source>
</reference>
<feature type="region of interest" description="Disordered" evidence="1">
    <location>
        <begin position="173"/>
        <end position="217"/>
    </location>
</feature>